<dbReference type="PANTHER" id="PTHR28532:SF1">
    <property type="entry name" value="ORAL CANCER OVEREXPRESSED 1"/>
    <property type="match status" value="1"/>
</dbReference>
<feature type="compositionally biased region" description="Polar residues" evidence="2">
    <location>
        <begin position="65"/>
        <end position="76"/>
    </location>
</feature>
<comment type="similarity">
    <text evidence="1">Belongs to the LTO1 family.</text>
</comment>
<dbReference type="STRING" id="149040.A0A194WWD1"/>
<keyword evidence="5" id="KW-1185">Reference proteome</keyword>
<dbReference type="AlphaFoldDB" id="A0A194WWD1"/>
<dbReference type="InParanoid" id="A0A194WWD1"/>
<evidence type="ECO:0000256" key="2">
    <source>
        <dbReference type="SAM" id="MobiDB-lite"/>
    </source>
</evidence>
<dbReference type="OrthoDB" id="48036at2759"/>
<reference evidence="4 5" key="1">
    <citation type="submission" date="2015-10" db="EMBL/GenBank/DDBJ databases">
        <title>Full genome of DAOMC 229536 Phialocephala scopiformis, a fungal endophyte of spruce producing the potent anti-insectan compound rugulosin.</title>
        <authorList>
            <consortium name="DOE Joint Genome Institute"/>
            <person name="Walker A.K."/>
            <person name="Frasz S.L."/>
            <person name="Seifert K.A."/>
            <person name="Miller J.D."/>
            <person name="Mondo S.J."/>
            <person name="Labutti K."/>
            <person name="Lipzen A."/>
            <person name="Dockter R."/>
            <person name="Kennedy M."/>
            <person name="Grigoriev I.V."/>
            <person name="Spatafora J.W."/>
        </authorList>
    </citation>
    <scope>NUCLEOTIDE SEQUENCE [LARGE SCALE GENOMIC DNA]</scope>
    <source>
        <strain evidence="4 5">CBS 120377</strain>
    </source>
</reference>
<dbReference type="GeneID" id="28825434"/>
<dbReference type="KEGG" id="psco:LY89DRAFT_688461"/>
<protein>
    <submittedName>
        <fullName evidence="4">DUF1715-domain-containing protein</fullName>
    </submittedName>
</protein>
<feature type="domain" description="Essential protein Yae1 N-terminal" evidence="3">
    <location>
        <begin position="20"/>
        <end position="57"/>
    </location>
</feature>
<feature type="region of interest" description="Disordered" evidence="2">
    <location>
        <begin position="65"/>
        <end position="104"/>
    </location>
</feature>
<dbReference type="RefSeq" id="XP_018066334.1">
    <property type="nucleotide sequence ID" value="XM_018215708.1"/>
</dbReference>
<dbReference type="InterPro" id="IPR019191">
    <property type="entry name" value="Essential_protein_Yae1_N"/>
</dbReference>
<evidence type="ECO:0000313" key="5">
    <source>
        <dbReference type="Proteomes" id="UP000070700"/>
    </source>
</evidence>
<evidence type="ECO:0000256" key="1">
    <source>
        <dbReference type="ARBA" id="ARBA00038090"/>
    </source>
</evidence>
<organism evidence="4 5">
    <name type="scientific">Mollisia scopiformis</name>
    <name type="common">Conifer needle endophyte fungus</name>
    <name type="synonym">Phialocephala scopiformis</name>
    <dbReference type="NCBI Taxonomy" id="149040"/>
    <lineage>
        <taxon>Eukaryota</taxon>
        <taxon>Fungi</taxon>
        <taxon>Dikarya</taxon>
        <taxon>Ascomycota</taxon>
        <taxon>Pezizomycotina</taxon>
        <taxon>Leotiomycetes</taxon>
        <taxon>Helotiales</taxon>
        <taxon>Mollisiaceae</taxon>
        <taxon>Mollisia</taxon>
    </lineage>
</organism>
<feature type="compositionally biased region" description="Polar residues" evidence="2">
    <location>
        <begin position="88"/>
        <end position="104"/>
    </location>
</feature>
<evidence type="ECO:0000313" key="4">
    <source>
        <dbReference type="EMBL" id="KUJ11979.1"/>
    </source>
</evidence>
<dbReference type="EMBL" id="KQ947425">
    <property type="protein sequence ID" value="KUJ11979.1"/>
    <property type="molecule type" value="Genomic_DNA"/>
</dbReference>
<sequence>MPPNTFDEVLGLEEEFYATGFQQGLTDGLKAGRIEGRTFGLEKGFEKYVESGKLHGRSLIWSNQVRSSKSTAQQKRVVTDTPIPRPSSPVSEPATLSPTSLPRLPSNQRLLKHIKVLHALSEPESLSTENDEESVTDFDDRLKRAQGKAKVIERIVGGANGDNMGIGAEL</sequence>
<evidence type="ECO:0000259" key="3">
    <source>
        <dbReference type="Pfam" id="PF09811"/>
    </source>
</evidence>
<dbReference type="Pfam" id="PF09811">
    <property type="entry name" value="Yae1_N"/>
    <property type="match status" value="1"/>
</dbReference>
<dbReference type="PANTHER" id="PTHR28532">
    <property type="entry name" value="GEO13458P1"/>
    <property type="match status" value="1"/>
</dbReference>
<proteinExistence type="inferred from homology"/>
<dbReference type="InterPro" id="IPR052436">
    <property type="entry name" value="LTO1_adapter"/>
</dbReference>
<gene>
    <name evidence="4" type="ORF">LY89DRAFT_688461</name>
</gene>
<name>A0A194WWD1_MOLSC</name>
<accession>A0A194WWD1</accession>
<dbReference type="Proteomes" id="UP000070700">
    <property type="component" value="Unassembled WGS sequence"/>
</dbReference>